<evidence type="ECO:0008006" key="3">
    <source>
        <dbReference type="Google" id="ProtNLM"/>
    </source>
</evidence>
<dbReference type="InterPro" id="IPR011856">
    <property type="entry name" value="tRNA_endonuc-like_dom_sf"/>
</dbReference>
<proteinExistence type="predicted"/>
<dbReference type="RefSeq" id="WP_066623493.1">
    <property type="nucleotide sequence ID" value="NZ_JBHSYQ010000006.1"/>
</dbReference>
<protein>
    <recommendedName>
        <fullName evidence="3">DUF5655 domain-containing protein</fullName>
    </recommendedName>
</protein>
<dbReference type="EMBL" id="JBHSYQ010000006">
    <property type="protein sequence ID" value="MFC6998733.1"/>
    <property type="molecule type" value="Genomic_DNA"/>
</dbReference>
<gene>
    <name evidence="1" type="ORF">ACFQHR_13945</name>
</gene>
<evidence type="ECO:0000313" key="1">
    <source>
        <dbReference type="EMBL" id="MFC6998733.1"/>
    </source>
</evidence>
<dbReference type="Proteomes" id="UP001596405">
    <property type="component" value="Unassembled WGS sequence"/>
</dbReference>
<dbReference type="Gene3D" id="3.40.1350.10">
    <property type="match status" value="1"/>
</dbReference>
<name>A0ABW2DQE6_9BACT</name>
<organism evidence="1 2">
    <name type="scientific">Rufibacter roseus</name>
    <dbReference type="NCBI Taxonomy" id="1567108"/>
    <lineage>
        <taxon>Bacteria</taxon>
        <taxon>Pseudomonadati</taxon>
        <taxon>Bacteroidota</taxon>
        <taxon>Cytophagia</taxon>
        <taxon>Cytophagales</taxon>
        <taxon>Hymenobacteraceae</taxon>
        <taxon>Rufibacter</taxon>
    </lineage>
</organism>
<comment type="caution">
    <text evidence="1">The sequence shown here is derived from an EMBL/GenBank/DDBJ whole genome shotgun (WGS) entry which is preliminary data.</text>
</comment>
<accession>A0ABW2DQE6</accession>
<evidence type="ECO:0000313" key="2">
    <source>
        <dbReference type="Proteomes" id="UP001596405"/>
    </source>
</evidence>
<reference evidence="2" key="1">
    <citation type="journal article" date="2019" name="Int. J. Syst. Evol. Microbiol.">
        <title>The Global Catalogue of Microorganisms (GCM) 10K type strain sequencing project: providing services to taxonomists for standard genome sequencing and annotation.</title>
        <authorList>
            <consortium name="The Broad Institute Genomics Platform"/>
            <consortium name="The Broad Institute Genome Sequencing Center for Infectious Disease"/>
            <person name="Wu L."/>
            <person name="Ma J."/>
        </authorList>
    </citation>
    <scope>NUCLEOTIDE SEQUENCE [LARGE SCALE GENOMIC DNA]</scope>
    <source>
        <strain evidence="2">CGMCC 4.7393</strain>
    </source>
</reference>
<sequence length="290" mass="33969">MTKLTFTTAEKLNLKTHPDFNEIWLQDRIAENPQIIGLGELELIDRERKQHKSGRLDLLLADFENNARYEVELQLGQTDESHIIRCIEYWDVEKRRYPQYDHCGVLIAEDITSRFLNVLGLFNGHIPLIIIQITALKVGGNIVLNFTKVMDRFALRNDDIVESKLAETDRNYWNNRSTPKNVEIVDKLLEIINEKAEPKLKLNYNKYYIGLSDGYKSRNFIHFKPKKQFTNVLAEIENPDEWIQKLEDEGVSAVVRDKWLRFAVTTQNFDKKKKIVTDLIQSAVELYNKD</sequence>
<keyword evidence="2" id="KW-1185">Reference proteome</keyword>